<dbReference type="PROSITE" id="PS00758">
    <property type="entry name" value="ARGE_DAPE_CPG2_1"/>
    <property type="match status" value="1"/>
</dbReference>
<protein>
    <recommendedName>
        <fullName evidence="9">Peptidase M20 dimerisation domain-containing protein</fullName>
    </recommendedName>
</protein>
<dbReference type="AlphaFoldDB" id="A0A059CBN3"/>
<dbReference type="InterPro" id="IPR010158">
    <property type="entry name" value="Amidase_Cbmase"/>
</dbReference>
<feature type="domain" description="Peptidase M20 dimerisation" evidence="9">
    <location>
        <begin position="251"/>
        <end position="363"/>
    </location>
</feature>
<evidence type="ECO:0000256" key="7">
    <source>
        <dbReference type="ARBA" id="ARBA00023211"/>
    </source>
</evidence>
<evidence type="ECO:0000313" key="10">
    <source>
        <dbReference type="EMBL" id="KCW75654.1"/>
    </source>
</evidence>
<dbReference type="InterPro" id="IPR036264">
    <property type="entry name" value="Bact_exopeptidase_dim_dom"/>
</dbReference>
<dbReference type="Pfam" id="PF01546">
    <property type="entry name" value="Peptidase_M20"/>
    <property type="match status" value="1"/>
</dbReference>
<evidence type="ECO:0000256" key="3">
    <source>
        <dbReference type="ARBA" id="ARBA00011738"/>
    </source>
</evidence>
<dbReference type="InterPro" id="IPR011650">
    <property type="entry name" value="Peptidase_M20_dimer"/>
</dbReference>
<dbReference type="CDD" id="cd03884">
    <property type="entry name" value="M20_bAS"/>
    <property type="match status" value="1"/>
</dbReference>
<dbReference type="EMBL" id="KK198756">
    <property type="protein sequence ID" value="KCW75654.1"/>
    <property type="molecule type" value="Genomic_DNA"/>
</dbReference>
<accession>A0A059CBN3</accession>
<proteinExistence type="inferred from homology"/>
<dbReference type="GO" id="GO:0010136">
    <property type="term" value="P:ureide catabolic process"/>
    <property type="evidence" value="ECO:0007669"/>
    <property type="project" value="EnsemblPlants"/>
</dbReference>
<sequence>MGRLLFALTFFFLLSTLAFAGSWSAQNLESRKDDLYPEILRDEAVARLNELGKVSDAEAYLERTFMSPASVRAGNLIRGWMEDAGLRTWIDQMGNVHGRVDGINASSKAILIGSHLDTVVDAGIFDGSLGVVSAISALKVLNARGKLGNLLRPVEVIAFSDEEGVRFQSTFLGSAAVAGILPASALQFSDKSGVTVQGALKENSIQISEENLHNLKYDRDSVWGYVEVHIEQGPVLEWRGLPLGVVKGIAGQTRMKVTVRGSQGHAGTVPMSMRQDPMSAAAELIVLLESLCKRPEDFLSFDGHCKDSTVQSLSTSLVCTVGEISSWPSASNVIPGQVVFTVDIRAIDDMGREAVIYELSNRMYQICDRRSVSCIIERKVGCLIALCISSFNLFYYVCRYLCFGDEQHDAGAVMCDDELRRQLKFAADSALKRMSDNQFLDEVPVLMSGAGHDAMAISHLTKVGMIFVRCRGGVSHSPEEHVLDDDVWAAGLSVLAFLETHM</sequence>
<evidence type="ECO:0000259" key="9">
    <source>
        <dbReference type="Pfam" id="PF07687"/>
    </source>
</evidence>
<dbReference type="InterPro" id="IPR001261">
    <property type="entry name" value="ArgE/DapE_CS"/>
</dbReference>
<evidence type="ECO:0000256" key="8">
    <source>
        <dbReference type="SAM" id="SignalP"/>
    </source>
</evidence>
<dbReference type="PANTHER" id="PTHR32494:SF19">
    <property type="entry name" value="ALLANTOATE DEIMINASE-RELATED"/>
    <property type="match status" value="1"/>
</dbReference>
<dbReference type="GO" id="GO:0046872">
    <property type="term" value="F:metal ion binding"/>
    <property type="evidence" value="ECO:0007669"/>
    <property type="project" value="UniProtKB-KW"/>
</dbReference>
<keyword evidence="4" id="KW-0659">Purine metabolism</keyword>
<dbReference type="GO" id="GO:0047652">
    <property type="term" value="F:allantoate deiminase activity"/>
    <property type="evidence" value="ECO:0000318"/>
    <property type="project" value="GO_Central"/>
</dbReference>
<dbReference type="GO" id="GO:0005783">
    <property type="term" value="C:endoplasmic reticulum"/>
    <property type="evidence" value="ECO:0007669"/>
    <property type="project" value="EnsemblPlants"/>
</dbReference>
<dbReference type="NCBIfam" id="TIGR01879">
    <property type="entry name" value="hydantase"/>
    <property type="match status" value="1"/>
</dbReference>
<keyword evidence="5" id="KW-0479">Metal-binding</keyword>
<evidence type="ECO:0000256" key="4">
    <source>
        <dbReference type="ARBA" id="ARBA00022631"/>
    </source>
</evidence>
<dbReference type="Gramene" id="KCW75654">
    <property type="protein sequence ID" value="KCW75654"/>
    <property type="gene ID" value="EUGRSUZ_D00017"/>
</dbReference>
<dbReference type="FunCoup" id="A0A059CBN3">
    <property type="interactions" value="13"/>
</dbReference>
<dbReference type="SUPFAM" id="SSF53187">
    <property type="entry name" value="Zn-dependent exopeptidases"/>
    <property type="match status" value="1"/>
</dbReference>
<dbReference type="SUPFAM" id="SSF55031">
    <property type="entry name" value="Bacterial exopeptidase dimerisation domain"/>
    <property type="match status" value="1"/>
</dbReference>
<keyword evidence="6" id="KW-0378">Hydrolase</keyword>
<evidence type="ECO:0000256" key="2">
    <source>
        <dbReference type="ARBA" id="ARBA00006247"/>
    </source>
</evidence>
<dbReference type="Gene3D" id="3.40.630.10">
    <property type="entry name" value="Zn peptidases"/>
    <property type="match status" value="2"/>
</dbReference>
<dbReference type="GO" id="GO:0000256">
    <property type="term" value="P:allantoin catabolic process"/>
    <property type="evidence" value="ECO:0000318"/>
    <property type="project" value="GO_Central"/>
</dbReference>
<evidence type="ECO:0000256" key="6">
    <source>
        <dbReference type="ARBA" id="ARBA00022801"/>
    </source>
</evidence>
<dbReference type="OMA" id="CSSGVWA"/>
<gene>
    <name evidence="10" type="ORF">EUGRSUZ_D00017</name>
</gene>
<comment type="similarity">
    <text evidence="2">Belongs to the peptidase M20A family.</text>
</comment>
<keyword evidence="8" id="KW-0732">Signal</keyword>
<dbReference type="Pfam" id="PF07687">
    <property type="entry name" value="M20_dimer"/>
    <property type="match status" value="1"/>
</dbReference>
<organism evidence="10">
    <name type="scientific">Eucalyptus grandis</name>
    <name type="common">Flooded gum</name>
    <dbReference type="NCBI Taxonomy" id="71139"/>
    <lineage>
        <taxon>Eukaryota</taxon>
        <taxon>Viridiplantae</taxon>
        <taxon>Streptophyta</taxon>
        <taxon>Embryophyta</taxon>
        <taxon>Tracheophyta</taxon>
        <taxon>Spermatophyta</taxon>
        <taxon>Magnoliopsida</taxon>
        <taxon>eudicotyledons</taxon>
        <taxon>Gunneridae</taxon>
        <taxon>Pentapetalae</taxon>
        <taxon>rosids</taxon>
        <taxon>malvids</taxon>
        <taxon>Myrtales</taxon>
        <taxon>Myrtaceae</taxon>
        <taxon>Myrtoideae</taxon>
        <taxon>Eucalypteae</taxon>
        <taxon>Eucalyptus</taxon>
    </lineage>
</organism>
<dbReference type="InterPro" id="IPR002933">
    <property type="entry name" value="Peptidase_M20"/>
</dbReference>
<evidence type="ECO:0000256" key="1">
    <source>
        <dbReference type="ARBA" id="ARBA00001936"/>
    </source>
</evidence>
<evidence type="ECO:0000256" key="5">
    <source>
        <dbReference type="ARBA" id="ARBA00022723"/>
    </source>
</evidence>
<keyword evidence="7" id="KW-0464">Manganese</keyword>
<reference evidence="10" key="1">
    <citation type="submission" date="2013-07" db="EMBL/GenBank/DDBJ databases">
        <title>The genome of Eucalyptus grandis.</title>
        <authorList>
            <person name="Schmutz J."/>
            <person name="Hayes R."/>
            <person name="Myburg A."/>
            <person name="Tuskan G."/>
            <person name="Grattapaglia D."/>
            <person name="Rokhsar D.S."/>
        </authorList>
    </citation>
    <scope>NUCLEOTIDE SEQUENCE</scope>
    <source>
        <tissue evidence="10">Leaf extractions</tissue>
    </source>
</reference>
<dbReference type="GO" id="GO:0006145">
    <property type="term" value="P:purine nucleobase catabolic process"/>
    <property type="evidence" value="ECO:0007669"/>
    <property type="project" value="EnsemblPlants"/>
</dbReference>
<feature type="signal peptide" evidence="8">
    <location>
        <begin position="1"/>
        <end position="20"/>
    </location>
</feature>
<dbReference type="PANTHER" id="PTHR32494">
    <property type="entry name" value="ALLANTOATE DEIMINASE-RELATED"/>
    <property type="match status" value="1"/>
</dbReference>
<comment type="subunit">
    <text evidence="3">Homodimer.</text>
</comment>
<comment type="cofactor">
    <cofactor evidence="1">
        <name>Mn(2+)</name>
        <dbReference type="ChEBI" id="CHEBI:29035"/>
    </cofactor>
</comment>
<feature type="chain" id="PRO_5001569109" description="Peptidase M20 dimerisation domain-containing protein" evidence="8">
    <location>
        <begin position="21"/>
        <end position="502"/>
    </location>
</feature>
<dbReference type="STRING" id="71139.A0A059CBN3"/>
<name>A0A059CBN3_EUCGR</name>
<dbReference type="InParanoid" id="A0A059CBN3"/>